<feature type="region of interest" description="Disordered" evidence="1">
    <location>
        <begin position="98"/>
        <end position="121"/>
    </location>
</feature>
<dbReference type="AlphaFoldDB" id="A0A1X0Y6Y5"/>
<dbReference type="EMBL" id="MZZM01000016">
    <property type="protein sequence ID" value="ORJ60971.1"/>
    <property type="molecule type" value="Genomic_DNA"/>
</dbReference>
<accession>A0A1X0Y6Y5</accession>
<keyword evidence="2" id="KW-0812">Transmembrane</keyword>
<dbReference type="InterPro" id="IPR025323">
    <property type="entry name" value="DUF4229"/>
</dbReference>
<protein>
    <recommendedName>
        <fullName evidence="5">DUF4229 domain-containing protein</fullName>
    </recommendedName>
</protein>
<name>A0A1X0Y6Y5_MYCSI</name>
<sequence length="121" mass="13025">MSEEPSDNSTGDSAPDHVRDRVLIDVLLYAGARLLLAVVLTGVIYLAAQLLGVTPFPVVVAALFALIIAMPLGIWVFTPLRRRATASLAVAGERRRSEREQLRARLRGEEGAKSGDDSDAN</sequence>
<dbReference type="Pfam" id="PF14012">
    <property type="entry name" value="DUF4229"/>
    <property type="match status" value="1"/>
</dbReference>
<keyword evidence="2" id="KW-1133">Transmembrane helix</keyword>
<evidence type="ECO:0000313" key="4">
    <source>
        <dbReference type="Proteomes" id="UP000193040"/>
    </source>
</evidence>
<dbReference type="STRING" id="1784.VC42_18225"/>
<dbReference type="Proteomes" id="UP000193040">
    <property type="component" value="Unassembled WGS sequence"/>
</dbReference>
<keyword evidence="4" id="KW-1185">Reference proteome</keyword>
<gene>
    <name evidence="3" type="ORF">B5M45_11975</name>
</gene>
<feature type="transmembrane region" description="Helical" evidence="2">
    <location>
        <begin position="26"/>
        <end position="48"/>
    </location>
</feature>
<keyword evidence="2" id="KW-0472">Membrane</keyword>
<organism evidence="3 4">
    <name type="scientific">Mycobacterium simiae</name>
    <name type="common">Mycobacterium habana</name>
    <dbReference type="NCBI Taxonomy" id="1784"/>
    <lineage>
        <taxon>Bacteria</taxon>
        <taxon>Bacillati</taxon>
        <taxon>Actinomycetota</taxon>
        <taxon>Actinomycetes</taxon>
        <taxon>Mycobacteriales</taxon>
        <taxon>Mycobacteriaceae</taxon>
        <taxon>Mycobacterium</taxon>
        <taxon>Mycobacterium simiae complex</taxon>
    </lineage>
</organism>
<evidence type="ECO:0000313" key="3">
    <source>
        <dbReference type="EMBL" id="ORJ60971.1"/>
    </source>
</evidence>
<evidence type="ECO:0000256" key="2">
    <source>
        <dbReference type="SAM" id="Phobius"/>
    </source>
</evidence>
<evidence type="ECO:0008006" key="5">
    <source>
        <dbReference type="Google" id="ProtNLM"/>
    </source>
</evidence>
<proteinExistence type="predicted"/>
<feature type="transmembrane region" description="Helical" evidence="2">
    <location>
        <begin position="54"/>
        <end position="77"/>
    </location>
</feature>
<reference evidence="3 4" key="1">
    <citation type="submission" date="2017-03" db="EMBL/GenBank/DDBJ databases">
        <title>Genomic insights into Mycobacterium simiae human colonization.</title>
        <authorList>
            <person name="Steffani J.L."/>
            <person name="Brunck M.E."/>
            <person name="Cruz E."/>
            <person name="Montiel R."/>
            <person name="Barona F."/>
        </authorList>
    </citation>
    <scope>NUCLEOTIDE SEQUENCE [LARGE SCALE GENOMIC DNA]</scope>
    <source>
        <strain evidence="3 4">MsiGto</strain>
    </source>
</reference>
<evidence type="ECO:0000256" key="1">
    <source>
        <dbReference type="SAM" id="MobiDB-lite"/>
    </source>
</evidence>
<comment type="caution">
    <text evidence="3">The sequence shown here is derived from an EMBL/GenBank/DDBJ whole genome shotgun (WGS) entry which is preliminary data.</text>
</comment>